<keyword evidence="5" id="KW-0547">Nucleotide-binding</keyword>
<dbReference type="PROSITE" id="PS50893">
    <property type="entry name" value="ABC_TRANSPORTER_2"/>
    <property type="match status" value="1"/>
</dbReference>
<evidence type="ECO:0000259" key="13">
    <source>
        <dbReference type="PROSITE" id="PS50929"/>
    </source>
</evidence>
<reference evidence="14 15" key="1">
    <citation type="submission" date="2019-01" db="EMBL/GenBank/DDBJ databases">
        <title>Pseudolysobacter antarctica gen. nov., sp. nov., isolated from Fildes Peninsula, Antarctica.</title>
        <authorList>
            <person name="Wei Z."/>
            <person name="Peng F."/>
        </authorList>
    </citation>
    <scope>NUCLEOTIDE SEQUENCE [LARGE SCALE GENOMIC DNA]</scope>
    <source>
        <strain evidence="14 15">AQ6-296</strain>
    </source>
</reference>
<feature type="transmembrane region" description="Helical" evidence="11">
    <location>
        <begin position="66"/>
        <end position="85"/>
    </location>
</feature>
<feature type="transmembrane region" description="Helical" evidence="11">
    <location>
        <begin position="172"/>
        <end position="190"/>
    </location>
</feature>
<evidence type="ECO:0000256" key="4">
    <source>
        <dbReference type="ARBA" id="ARBA00022692"/>
    </source>
</evidence>
<accession>A0A411HIN1</accession>
<dbReference type="AlphaFoldDB" id="A0A411HIN1"/>
<dbReference type="EMBL" id="CP035704">
    <property type="protein sequence ID" value="QBB70392.1"/>
    <property type="molecule type" value="Genomic_DNA"/>
</dbReference>
<dbReference type="Gene3D" id="1.20.1560.10">
    <property type="entry name" value="ABC transporter type 1, transmembrane domain"/>
    <property type="match status" value="1"/>
</dbReference>
<keyword evidence="3" id="KW-1003">Cell membrane</keyword>
<dbReference type="Gene3D" id="3.40.50.300">
    <property type="entry name" value="P-loop containing nucleotide triphosphate hydrolases"/>
    <property type="match status" value="1"/>
</dbReference>
<feature type="transmembrane region" description="Helical" evidence="11">
    <location>
        <begin position="149"/>
        <end position="166"/>
    </location>
</feature>
<dbReference type="KEGG" id="xbc:ELE36_08435"/>
<dbReference type="PANTHER" id="PTHR43394:SF1">
    <property type="entry name" value="ATP-BINDING CASSETTE SUB-FAMILY B MEMBER 10, MITOCHONDRIAL"/>
    <property type="match status" value="1"/>
</dbReference>
<protein>
    <submittedName>
        <fullName evidence="14">Lipid A export permease/ATP-binding protein MsbA</fullName>
    </submittedName>
</protein>
<dbReference type="GO" id="GO:0005886">
    <property type="term" value="C:plasma membrane"/>
    <property type="evidence" value="ECO:0007669"/>
    <property type="project" value="UniProtKB-SubCell"/>
</dbReference>
<dbReference type="PROSITE" id="PS00211">
    <property type="entry name" value="ABC_TRANSPORTER_1"/>
    <property type="match status" value="1"/>
</dbReference>
<evidence type="ECO:0000313" key="15">
    <source>
        <dbReference type="Proteomes" id="UP000291562"/>
    </source>
</evidence>
<dbReference type="InterPro" id="IPR011527">
    <property type="entry name" value="ABC1_TM_dom"/>
</dbReference>
<dbReference type="SUPFAM" id="SSF90123">
    <property type="entry name" value="ABC transporter transmembrane region"/>
    <property type="match status" value="1"/>
</dbReference>
<feature type="transmembrane region" description="Helical" evidence="11">
    <location>
        <begin position="20"/>
        <end position="46"/>
    </location>
</feature>
<dbReference type="CDD" id="cd18552">
    <property type="entry name" value="ABC_6TM_MsbA_like"/>
    <property type="match status" value="1"/>
</dbReference>
<keyword evidence="9" id="KW-0445">Lipid transport</keyword>
<dbReference type="InterPro" id="IPR003439">
    <property type="entry name" value="ABC_transporter-like_ATP-bd"/>
</dbReference>
<dbReference type="Pfam" id="PF00005">
    <property type="entry name" value="ABC_tran"/>
    <property type="match status" value="1"/>
</dbReference>
<evidence type="ECO:0000256" key="7">
    <source>
        <dbReference type="ARBA" id="ARBA00022967"/>
    </source>
</evidence>
<dbReference type="GO" id="GO:0016887">
    <property type="term" value="F:ATP hydrolysis activity"/>
    <property type="evidence" value="ECO:0007669"/>
    <property type="project" value="InterPro"/>
</dbReference>
<dbReference type="GO" id="GO:0034040">
    <property type="term" value="F:ATPase-coupled lipid transmembrane transporter activity"/>
    <property type="evidence" value="ECO:0007669"/>
    <property type="project" value="InterPro"/>
</dbReference>
<keyword evidence="6 14" id="KW-0067">ATP-binding</keyword>
<keyword evidence="8 11" id="KW-1133">Transmembrane helix</keyword>
<evidence type="ECO:0000256" key="10">
    <source>
        <dbReference type="ARBA" id="ARBA00023136"/>
    </source>
</evidence>
<keyword evidence="7" id="KW-1278">Translocase</keyword>
<dbReference type="SMART" id="SM00382">
    <property type="entry name" value="AAA"/>
    <property type="match status" value="1"/>
</dbReference>
<dbReference type="PANTHER" id="PTHR43394">
    <property type="entry name" value="ATP-DEPENDENT PERMEASE MDL1, MITOCHONDRIAL"/>
    <property type="match status" value="1"/>
</dbReference>
<evidence type="ECO:0000256" key="5">
    <source>
        <dbReference type="ARBA" id="ARBA00022741"/>
    </source>
</evidence>
<feature type="transmembrane region" description="Helical" evidence="11">
    <location>
        <begin position="252"/>
        <end position="274"/>
    </location>
</feature>
<evidence type="ECO:0000259" key="12">
    <source>
        <dbReference type="PROSITE" id="PS50893"/>
    </source>
</evidence>
<keyword evidence="15" id="KW-1185">Reference proteome</keyword>
<keyword evidence="2" id="KW-0813">Transport</keyword>
<dbReference type="InterPro" id="IPR003593">
    <property type="entry name" value="AAA+_ATPase"/>
</dbReference>
<evidence type="ECO:0000256" key="9">
    <source>
        <dbReference type="ARBA" id="ARBA00023055"/>
    </source>
</evidence>
<evidence type="ECO:0000256" key="11">
    <source>
        <dbReference type="SAM" id="Phobius"/>
    </source>
</evidence>
<keyword evidence="4 11" id="KW-0812">Transmembrane</keyword>
<evidence type="ECO:0000256" key="2">
    <source>
        <dbReference type="ARBA" id="ARBA00022448"/>
    </source>
</evidence>
<sequence length="596" mass="64716">MTDPSSAHVHASGIATYRRLLGYAAFYKGIACAGILGMVFDAAVQATFAYSIKPMLDDLFMHPNPAIIFWMPLILITLFLVRGIATYTSDYSMARIGRGVVHNLRSQVFKRYLELPVAYFDREPAGQLIARLTYTVEQVAQATTDAVKVMVLDTLTIIGLIIVMLYQSTSLTLALFFMMPLIGAIVFFVGRRYRRISHRIQTSVGSVTGIVEEAVTGQREIKIYGAQDSEQTRFADVNERNRGLNLKVASTNALSTALVQLVAASALAAIIFFATRASMVGRMTPGTFMSLITAMLALLPSLKRLTTVQALMQRGVAAGQNLFEILDTPAESDSGAVVLTRSRGEIELRDVGLRYPRAPTPSLHNIDLHCAPGTVTALVGRSGSGKSSLVSLISRFYEPTSGEVLLDGRALAEYDLRGLRAQIALVSQSVVLFNDSIARNIAYGALSGASEAEIVAAAEAANAMEFIRRLPQGIHSPVGERGALLSGGQRQRIAIARAILKNAPILILDEATSALDSESERLIQDALNRMMRERTTVVIAHRLSTVEHADQVVVLDGGRIVERGTHRELLALNQQYAALHRMQFRDAAGDVALESA</sequence>
<dbReference type="InterPro" id="IPR036640">
    <property type="entry name" value="ABC1_TM_sf"/>
</dbReference>
<proteinExistence type="predicted"/>
<dbReference type="SUPFAM" id="SSF52540">
    <property type="entry name" value="P-loop containing nucleoside triphosphate hydrolases"/>
    <property type="match status" value="1"/>
</dbReference>
<dbReference type="GO" id="GO:0005524">
    <property type="term" value="F:ATP binding"/>
    <property type="evidence" value="ECO:0007669"/>
    <property type="project" value="UniProtKB-KW"/>
</dbReference>
<dbReference type="Proteomes" id="UP000291562">
    <property type="component" value="Chromosome"/>
</dbReference>
<comment type="subcellular location">
    <subcellularLocation>
        <location evidence="1">Cell membrane</location>
        <topology evidence="1">Multi-pass membrane protein</topology>
    </subcellularLocation>
</comment>
<dbReference type="OrthoDB" id="6828292at2"/>
<feature type="domain" description="ABC transmembrane type-1" evidence="13">
    <location>
        <begin position="33"/>
        <end position="314"/>
    </location>
</feature>
<evidence type="ECO:0000256" key="8">
    <source>
        <dbReference type="ARBA" id="ARBA00022989"/>
    </source>
</evidence>
<dbReference type="PROSITE" id="PS50929">
    <property type="entry name" value="ABC_TM1F"/>
    <property type="match status" value="1"/>
</dbReference>
<dbReference type="InterPro" id="IPR011917">
    <property type="entry name" value="ABC_transpr_lipidA"/>
</dbReference>
<dbReference type="GO" id="GO:0015421">
    <property type="term" value="F:ABC-type oligopeptide transporter activity"/>
    <property type="evidence" value="ECO:0007669"/>
    <property type="project" value="TreeGrafter"/>
</dbReference>
<dbReference type="RefSeq" id="WP_129832650.1">
    <property type="nucleotide sequence ID" value="NZ_CP035704.1"/>
</dbReference>
<dbReference type="InterPro" id="IPR027417">
    <property type="entry name" value="P-loop_NTPase"/>
</dbReference>
<evidence type="ECO:0000256" key="3">
    <source>
        <dbReference type="ARBA" id="ARBA00022475"/>
    </source>
</evidence>
<dbReference type="NCBIfam" id="TIGR02203">
    <property type="entry name" value="MsbA_lipidA"/>
    <property type="match status" value="1"/>
</dbReference>
<dbReference type="Pfam" id="PF00664">
    <property type="entry name" value="ABC_membrane"/>
    <property type="match status" value="1"/>
</dbReference>
<name>A0A411HIN1_9GAMM</name>
<dbReference type="InterPro" id="IPR039421">
    <property type="entry name" value="Type_1_exporter"/>
</dbReference>
<dbReference type="GO" id="GO:0090374">
    <property type="term" value="P:oligopeptide export from mitochondrion"/>
    <property type="evidence" value="ECO:0007669"/>
    <property type="project" value="TreeGrafter"/>
</dbReference>
<evidence type="ECO:0000256" key="6">
    <source>
        <dbReference type="ARBA" id="ARBA00022840"/>
    </source>
</evidence>
<evidence type="ECO:0000256" key="1">
    <source>
        <dbReference type="ARBA" id="ARBA00004651"/>
    </source>
</evidence>
<gene>
    <name evidence="14" type="primary">msbA</name>
    <name evidence="14" type="ORF">ELE36_08435</name>
</gene>
<feature type="domain" description="ABC transporter" evidence="12">
    <location>
        <begin position="346"/>
        <end position="582"/>
    </location>
</feature>
<dbReference type="InterPro" id="IPR017871">
    <property type="entry name" value="ABC_transporter-like_CS"/>
</dbReference>
<dbReference type="FunFam" id="3.40.50.300:FF:000140">
    <property type="entry name" value="Lipid A export ATP-binding/permease protein MsbA"/>
    <property type="match status" value="1"/>
</dbReference>
<evidence type="ECO:0000313" key="14">
    <source>
        <dbReference type="EMBL" id="QBB70392.1"/>
    </source>
</evidence>
<organism evidence="14 15">
    <name type="scientific">Pseudolysobacter antarcticus</name>
    <dbReference type="NCBI Taxonomy" id="2511995"/>
    <lineage>
        <taxon>Bacteria</taxon>
        <taxon>Pseudomonadati</taxon>
        <taxon>Pseudomonadota</taxon>
        <taxon>Gammaproteobacteria</taxon>
        <taxon>Lysobacterales</taxon>
        <taxon>Rhodanobacteraceae</taxon>
        <taxon>Pseudolysobacter</taxon>
    </lineage>
</organism>
<keyword evidence="10 11" id="KW-0472">Membrane</keyword>